<evidence type="ECO:0000256" key="1">
    <source>
        <dbReference type="SAM" id="Phobius"/>
    </source>
</evidence>
<dbReference type="GeneID" id="90161639"/>
<proteinExistence type="predicted"/>
<organism evidence="2 3">
    <name type="scientific">Gordonia polyisoprenivorans</name>
    <dbReference type="NCBI Taxonomy" id="84595"/>
    <lineage>
        <taxon>Bacteria</taxon>
        <taxon>Bacillati</taxon>
        <taxon>Actinomycetota</taxon>
        <taxon>Actinomycetes</taxon>
        <taxon>Mycobacteriales</taxon>
        <taxon>Gordoniaceae</taxon>
        <taxon>Gordonia</taxon>
    </lineage>
</organism>
<dbReference type="AlphaFoldDB" id="A0A846WTC2"/>
<evidence type="ECO:0008006" key="4">
    <source>
        <dbReference type="Google" id="ProtNLM"/>
    </source>
</evidence>
<protein>
    <recommendedName>
        <fullName evidence="4">Transmembrane protein</fullName>
    </recommendedName>
</protein>
<gene>
    <name evidence="2" type="ORF">HGA05_22730</name>
</gene>
<dbReference type="EMBL" id="JAAXPC010000017">
    <property type="protein sequence ID" value="NKY04387.1"/>
    <property type="molecule type" value="Genomic_DNA"/>
</dbReference>
<sequence length="138" mass="14894">MVYLSLLVAVVAVGGWVLSYRRSAQVRRDPDLFVALADLDDDAAVSGREVRAAAVIEEKHHLEARAAWPSGVVAALGVGAAVLIVQDPSNTVDGGRLWWLTSELLTLAVCSAFWTVWCVHRASRLAVGQRQLHRGPQG</sequence>
<accession>A0A846WTC2</accession>
<keyword evidence="1" id="KW-0472">Membrane</keyword>
<keyword evidence="1" id="KW-0812">Transmembrane</keyword>
<name>A0A846WTC2_9ACTN</name>
<evidence type="ECO:0000313" key="3">
    <source>
        <dbReference type="Proteomes" id="UP000563898"/>
    </source>
</evidence>
<feature type="transmembrane region" description="Helical" evidence="1">
    <location>
        <begin position="66"/>
        <end position="85"/>
    </location>
</feature>
<comment type="caution">
    <text evidence="2">The sequence shown here is derived from an EMBL/GenBank/DDBJ whole genome shotgun (WGS) entry which is preliminary data.</text>
</comment>
<dbReference type="RefSeq" id="WP_006370033.1">
    <property type="nucleotide sequence ID" value="NZ_CP085887.1"/>
</dbReference>
<keyword evidence="1" id="KW-1133">Transmembrane helix</keyword>
<reference evidence="2 3" key="1">
    <citation type="submission" date="2020-04" db="EMBL/GenBank/DDBJ databases">
        <title>MicrobeNet Type strains.</title>
        <authorList>
            <person name="Nicholson A.C."/>
        </authorList>
    </citation>
    <scope>NUCLEOTIDE SEQUENCE [LARGE SCALE GENOMIC DNA]</scope>
    <source>
        <strain evidence="2 3">ATCC BAA-14</strain>
    </source>
</reference>
<dbReference type="OMA" id="CVHRASR"/>
<dbReference type="Proteomes" id="UP000563898">
    <property type="component" value="Unassembled WGS sequence"/>
</dbReference>
<feature type="transmembrane region" description="Helical" evidence="1">
    <location>
        <begin position="97"/>
        <end position="117"/>
    </location>
</feature>
<evidence type="ECO:0000313" key="2">
    <source>
        <dbReference type="EMBL" id="NKY04387.1"/>
    </source>
</evidence>